<dbReference type="Proteomes" id="UP000320496">
    <property type="component" value="Chromosome"/>
</dbReference>
<dbReference type="SUPFAM" id="SSF102891">
    <property type="entry name" value="Hypothetical protein Ta1206"/>
    <property type="match status" value="1"/>
</dbReference>
<dbReference type="OrthoDB" id="278038at2"/>
<sequence length="111" mass="11715">MSQPLPRHTTRELSFENGTAIGISNRWNGGQYCSILTEAGIVGCGIYDLATATEFGQAIAIAKGTPEIPLVEPEDLFDAPIVGCTPRAEEIGVRPGMTGREAAELMLKAGP</sequence>
<reference evidence="1 2" key="1">
    <citation type="submission" date="2019-02" db="EMBL/GenBank/DDBJ databases">
        <title>Deep-cultivation of Planctomycetes and their phenomic and genomic characterization uncovers novel biology.</title>
        <authorList>
            <person name="Wiegand S."/>
            <person name="Jogler M."/>
            <person name="Boedeker C."/>
            <person name="Pinto D."/>
            <person name="Vollmers J."/>
            <person name="Rivas-Marin E."/>
            <person name="Kohn T."/>
            <person name="Peeters S.H."/>
            <person name="Heuer A."/>
            <person name="Rast P."/>
            <person name="Oberbeckmann S."/>
            <person name="Bunk B."/>
            <person name="Jeske O."/>
            <person name="Meyerdierks A."/>
            <person name="Storesund J.E."/>
            <person name="Kallscheuer N."/>
            <person name="Luecker S."/>
            <person name="Lage O.M."/>
            <person name="Pohl T."/>
            <person name="Merkel B.J."/>
            <person name="Hornburger P."/>
            <person name="Mueller R.-W."/>
            <person name="Bruemmer F."/>
            <person name="Labrenz M."/>
            <person name="Spormann A.M."/>
            <person name="Op den Camp H."/>
            <person name="Overmann J."/>
            <person name="Amann R."/>
            <person name="Jetten M.S.M."/>
            <person name="Mascher T."/>
            <person name="Medema M.H."/>
            <person name="Devos D.P."/>
            <person name="Kaster A.-K."/>
            <person name="Ovreas L."/>
            <person name="Rohde M."/>
            <person name="Galperin M.Y."/>
            <person name="Jogler C."/>
        </authorList>
    </citation>
    <scope>NUCLEOTIDE SEQUENCE [LARGE SCALE GENOMIC DNA]</scope>
    <source>
        <strain evidence="1 2">Mal4</strain>
    </source>
</reference>
<dbReference type="Gene3D" id="3.30.1980.10">
    <property type="entry name" value="Hypothetical protein YunC"/>
    <property type="match status" value="1"/>
</dbReference>
<evidence type="ECO:0000313" key="2">
    <source>
        <dbReference type="Proteomes" id="UP000320496"/>
    </source>
</evidence>
<evidence type="ECO:0008006" key="3">
    <source>
        <dbReference type="Google" id="ProtNLM"/>
    </source>
</evidence>
<organism evidence="1 2">
    <name type="scientific">Maioricimonas rarisocia</name>
    <dbReference type="NCBI Taxonomy" id="2528026"/>
    <lineage>
        <taxon>Bacteria</taxon>
        <taxon>Pseudomonadati</taxon>
        <taxon>Planctomycetota</taxon>
        <taxon>Planctomycetia</taxon>
        <taxon>Planctomycetales</taxon>
        <taxon>Planctomycetaceae</taxon>
        <taxon>Maioricimonas</taxon>
    </lineage>
</organism>
<dbReference type="AlphaFoldDB" id="A0A517Z885"/>
<name>A0A517Z885_9PLAN</name>
<gene>
    <name evidence="1" type="ORF">Mal4_30050</name>
</gene>
<keyword evidence="2" id="KW-1185">Reference proteome</keyword>
<dbReference type="Pfam" id="PF08827">
    <property type="entry name" value="DUF1805"/>
    <property type="match status" value="1"/>
</dbReference>
<dbReference type="InterPro" id="IPR014931">
    <property type="entry name" value="DUF1805"/>
</dbReference>
<dbReference type="InterPro" id="IPR036493">
    <property type="entry name" value="YunC_sf"/>
</dbReference>
<proteinExistence type="predicted"/>
<dbReference type="KEGG" id="mri:Mal4_30050"/>
<dbReference type="EMBL" id="CP036275">
    <property type="protein sequence ID" value="QDU38675.1"/>
    <property type="molecule type" value="Genomic_DNA"/>
</dbReference>
<evidence type="ECO:0000313" key="1">
    <source>
        <dbReference type="EMBL" id="QDU38675.1"/>
    </source>
</evidence>
<protein>
    <recommendedName>
        <fullName evidence="3">DUF1805 domain-containing protein</fullName>
    </recommendedName>
</protein>
<accession>A0A517Z885</accession>
<dbReference type="RefSeq" id="WP_145369934.1">
    <property type="nucleotide sequence ID" value="NZ_CP036275.1"/>
</dbReference>